<evidence type="ECO:0000313" key="2">
    <source>
        <dbReference type="EMBL" id="ADE55532.1"/>
    </source>
</evidence>
<proteinExistence type="predicted"/>
<protein>
    <recommendedName>
        <fullName evidence="4">Lipoprotein</fullName>
    </recommendedName>
</protein>
<dbReference type="PROSITE" id="PS51257">
    <property type="entry name" value="PROKAR_LIPOPROTEIN"/>
    <property type="match status" value="1"/>
</dbReference>
<accession>D5EP22</accession>
<name>D5EP22_CORAD</name>
<keyword evidence="3" id="KW-1185">Reference proteome</keyword>
<dbReference type="HOGENOM" id="CLU_3214960_0_0_0"/>
<dbReference type="KEGG" id="caa:Caka_2516"/>
<feature type="region of interest" description="Disordered" evidence="1">
    <location>
        <begin position="25"/>
        <end position="44"/>
    </location>
</feature>
<evidence type="ECO:0008006" key="4">
    <source>
        <dbReference type="Google" id="ProtNLM"/>
    </source>
</evidence>
<dbReference type="RefSeq" id="WP_013044254.1">
    <property type="nucleotide sequence ID" value="NC_014008.1"/>
</dbReference>
<dbReference type="Proteomes" id="UP000000925">
    <property type="component" value="Chromosome"/>
</dbReference>
<dbReference type="EMBL" id="CP001998">
    <property type="protein sequence ID" value="ADE55532.1"/>
    <property type="molecule type" value="Genomic_DNA"/>
</dbReference>
<sequence>MKKFITLLLSASMLNAVFTGCAKSEEEQMKEDMDKAAEEMPKPE</sequence>
<evidence type="ECO:0000313" key="3">
    <source>
        <dbReference type="Proteomes" id="UP000000925"/>
    </source>
</evidence>
<reference evidence="2 3" key="1">
    <citation type="journal article" date="2010" name="Stand. Genomic Sci.">
        <title>Complete genome sequence of Coraliomargarita akajimensis type strain (04OKA010-24).</title>
        <authorList>
            <person name="Mavromatis K."/>
            <person name="Abt B."/>
            <person name="Brambilla E."/>
            <person name="Lapidus A."/>
            <person name="Copeland A."/>
            <person name="Deshpande S."/>
            <person name="Nolan M."/>
            <person name="Lucas S."/>
            <person name="Tice H."/>
            <person name="Cheng J.F."/>
            <person name="Han C."/>
            <person name="Detter J.C."/>
            <person name="Woyke T."/>
            <person name="Goodwin L."/>
            <person name="Pitluck S."/>
            <person name="Held B."/>
            <person name="Brettin T."/>
            <person name="Tapia R."/>
            <person name="Ivanova N."/>
            <person name="Mikhailova N."/>
            <person name="Pati A."/>
            <person name="Liolios K."/>
            <person name="Chen A."/>
            <person name="Palaniappan K."/>
            <person name="Land M."/>
            <person name="Hauser L."/>
            <person name="Chang Y.J."/>
            <person name="Jeffries C.D."/>
            <person name="Rohde M."/>
            <person name="Goker M."/>
            <person name="Bristow J."/>
            <person name="Eisen J.A."/>
            <person name="Markowitz V."/>
            <person name="Hugenholtz P."/>
            <person name="Klenk H.P."/>
            <person name="Kyrpides N.C."/>
        </authorList>
    </citation>
    <scope>NUCLEOTIDE SEQUENCE [LARGE SCALE GENOMIC DNA]</scope>
    <source>
        <strain evidence="3">DSM 45221 / IAM 15411 / JCM 23193 / KCTC 12865</strain>
    </source>
</reference>
<dbReference type="AlphaFoldDB" id="D5EP22"/>
<gene>
    <name evidence="2" type="ordered locus">Caka_2516</name>
</gene>
<organism evidence="2 3">
    <name type="scientific">Coraliomargarita akajimensis (strain DSM 45221 / IAM 15411 / JCM 23193 / KCTC 12865 / 04OKA010-24)</name>
    <dbReference type="NCBI Taxonomy" id="583355"/>
    <lineage>
        <taxon>Bacteria</taxon>
        <taxon>Pseudomonadati</taxon>
        <taxon>Verrucomicrobiota</taxon>
        <taxon>Opitutia</taxon>
        <taxon>Puniceicoccales</taxon>
        <taxon>Coraliomargaritaceae</taxon>
        <taxon>Coraliomargarita</taxon>
    </lineage>
</organism>
<evidence type="ECO:0000256" key="1">
    <source>
        <dbReference type="SAM" id="MobiDB-lite"/>
    </source>
</evidence>